<dbReference type="Pfam" id="PF08546">
    <property type="entry name" value="ApbA_C"/>
    <property type="match status" value="1"/>
</dbReference>
<dbReference type="SUPFAM" id="SSF48179">
    <property type="entry name" value="6-phosphogluconate dehydrogenase C-terminal domain-like"/>
    <property type="match status" value="1"/>
</dbReference>
<evidence type="ECO:0000259" key="2">
    <source>
        <dbReference type="Pfam" id="PF02558"/>
    </source>
</evidence>
<evidence type="ECO:0000259" key="3">
    <source>
        <dbReference type="Pfam" id="PF08546"/>
    </source>
</evidence>
<reference evidence="4" key="1">
    <citation type="journal article" date="2014" name="Int. J. Syst. Evol. Microbiol.">
        <title>Complete genome sequence of Corynebacterium casei LMG S-19264T (=DSM 44701T), isolated from a smear-ripened cheese.</title>
        <authorList>
            <consortium name="US DOE Joint Genome Institute (JGI-PGF)"/>
            <person name="Walter F."/>
            <person name="Albersmeier A."/>
            <person name="Kalinowski J."/>
            <person name="Ruckert C."/>
        </authorList>
    </citation>
    <scope>NUCLEOTIDE SEQUENCE</scope>
    <source>
        <strain evidence="4">CGMCC 1.12827</strain>
    </source>
</reference>
<proteinExistence type="predicted"/>
<dbReference type="GO" id="GO:0005737">
    <property type="term" value="C:cytoplasm"/>
    <property type="evidence" value="ECO:0007669"/>
    <property type="project" value="TreeGrafter"/>
</dbReference>
<dbReference type="PANTHER" id="PTHR21708:SF26">
    <property type="entry name" value="2-DEHYDROPANTOATE 2-REDUCTASE"/>
    <property type="match status" value="1"/>
</dbReference>
<dbReference type="EMBL" id="BMGC01000010">
    <property type="protein sequence ID" value="GGB30832.1"/>
    <property type="molecule type" value="Genomic_DNA"/>
</dbReference>
<evidence type="ECO:0000313" key="5">
    <source>
        <dbReference type="Proteomes" id="UP000621454"/>
    </source>
</evidence>
<dbReference type="InterPro" id="IPR013328">
    <property type="entry name" value="6PGD_dom2"/>
</dbReference>
<dbReference type="InterPro" id="IPR051402">
    <property type="entry name" value="KPR-Related"/>
</dbReference>
<dbReference type="InterPro" id="IPR008927">
    <property type="entry name" value="6-PGluconate_DH-like_C_sf"/>
</dbReference>
<dbReference type="InterPro" id="IPR013752">
    <property type="entry name" value="KPA_reductase"/>
</dbReference>
<feature type="region of interest" description="Disordered" evidence="1">
    <location>
        <begin position="338"/>
        <end position="358"/>
    </location>
</feature>
<dbReference type="SUPFAM" id="SSF51735">
    <property type="entry name" value="NAD(P)-binding Rossmann-fold domains"/>
    <property type="match status" value="1"/>
</dbReference>
<name>A0A916T5T5_9ACTN</name>
<dbReference type="Proteomes" id="UP000621454">
    <property type="component" value="Unassembled WGS sequence"/>
</dbReference>
<dbReference type="Gene3D" id="3.40.50.720">
    <property type="entry name" value="NAD(P)-binding Rossmann-like Domain"/>
    <property type="match status" value="1"/>
</dbReference>
<comment type="caution">
    <text evidence="4">The sequence shown here is derived from an EMBL/GenBank/DDBJ whole genome shotgun (WGS) entry which is preliminary data.</text>
</comment>
<dbReference type="RefSeq" id="WP_229742343.1">
    <property type="nucleotide sequence ID" value="NZ_BMGC01000010.1"/>
</dbReference>
<evidence type="ECO:0000256" key="1">
    <source>
        <dbReference type="SAM" id="MobiDB-lite"/>
    </source>
</evidence>
<keyword evidence="5" id="KW-1185">Reference proteome</keyword>
<gene>
    <name evidence="4" type="ORF">GCM10011489_18770</name>
</gene>
<feature type="domain" description="Ketopantoate reductase N-terminal" evidence="2">
    <location>
        <begin position="5"/>
        <end position="161"/>
    </location>
</feature>
<sequence>MTRYVVIGAGAVGTALAAEFTLAGIDSVLVARGAQLRALTTRPLRYLRPGDARDVRVAVASGPEDIELHADDVLMLTVKAHQAEATLADWSRIVVDSGESVTTTLPLVTLQNGLDTERGASRYFTQVVGASIWTPARYQDPGVTTVHGVDQAGLVWIGRYPGGTDDTVRAIAADLASARFPSQVVDDIGRWKRSKLLSNLGNAVDVFAADAATRQLVEEALRREARQVFAAAGLSVADNAAESQLDTTQFAVGDIPGHARARSTWQSLQRGAGSVETDYLNGEIVLLGKQVGVDTPVNRTIQNAVRRLVVEGSAPGEVQLSSVVDLSTLDAAAIDVRTDDPDAPALSSSSSSSVASRS</sequence>
<dbReference type="InterPro" id="IPR013332">
    <property type="entry name" value="KPR_N"/>
</dbReference>
<feature type="domain" description="Ketopantoate reductase C-terminal" evidence="3">
    <location>
        <begin position="208"/>
        <end position="307"/>
    </location>
</feature>
<protein>
    <submittedName>
        <fullName evidence="4">Ketopantoate reductase</fullName>
    </submittedName>
</protein>
<feature type="compositionally biased region" description="Low complexity" evidence="1">
    <location>
        <begin position="347"/>
        <end position="358"/>
    </location>
</feature>
<dbReference type="Gene3D" id="1.10.1040.10">
    <property type="entry name" value="N-(1-d-carboxylethyl)-l-norvaline Dehydrogenase, domain 2"/>
    <property type="match status" value="1"/>
</dbReference>
<dbReference type="InterPro" id="IPR036291">
    <property type="entry name" value="NAD(P)-bd_dom_sf"/>
</dbReference>
<accession>A0A916T5T5</accession>
<reference evidence="4" key="2">
    <citation type="submission" date="2020-09" db="EMBL/GenBank/DDBJ databases">
        <authorList>
            <person name="Sun Q."/>
            <person name="Zhou Y."/>
        </authorList>
    </citation>
    <scope>NUCLEOTIDE SEQUENCE</scope>
    <source>
        <strain evidence="4">CGMCC 1.12827</strain>
    </source>
</reference>
<organism evidence="4 5">
    <name type="scientific">Gordonia jinhuaensis</name>
    <dbReference type="NCBI Taxonomy" id="1517702"/>
    <lineage>
        <taxon>Bacteria</taxon>
        <taxon>Bacillati</taxon>
        <taxon>Actinomycetota</taxon>
        <taxon>Actinomycetes</taxon>
        <taxon>Mycobacteriales</taxon>
        <taxon>Gordoniaceae</taxon>
        <taxon>Gordonia</taxon>
    </lineage>
</organism>
<evidence type="ECO:0000313" key="4">
    <source>
        <dbReference type="EMBL" id="GGB30832.1"/>
    </source>
</evidence>
<dbReference type="Pfam" id="PF02558">
    <property type="entry name" value="ApbA"/>
    <property type="match status" value="1"/>
</dbReference>
<dbReference type="AlphaFoldDB" id="A0A916T5T5"/>
<dbReference type="PANTHER" id="PTHR21708">
    <property type="entry name" value="PROBABLE 2-DEHYDROPANTOATE 2-REDUCTASE"/>
    <property type="match status" value="1"/>
</dbReference>